<evidence type="ECO:0000313" key="3">
    <source>
        <dbReference type="EnsemblPlants" id="TraesCS5A02G092100.1"/>
    </source>
</evidence>
<keyword evidence="4" id="KW-1185">Reference proteome</keyword>
<name>A0A3B6KEW3_WHEAT</name>
<dbReference type="Gramene" id="TraesSYM5A03G02632220.1">
    <property type="protein sequence ID" value="TraesSYM5A03G02632220.1"/>
    <property type="gene ID" value="TraesSYM5A03G02632220"/>
</dbReference>
<dbReference type="Gramene" id="TraesJUL5A03G02623460.1">
    <property type="protein sequence ID" value="TraesJUL5A03G02623460.1"/>
    <property type="gene ID" value="TraesJUL5A03G02623460"/>
</dbReference>
<feature type="domain" description="UspA" evidence="2">
    <location>
        <begin position="40"/>
        <end position="183"/>
    </location>
</feature>
<evidence type="ECO:0000259" key="2">
    <source>
        <dbReference type="Pfam" id="PF00582"/>
    </source>
</evidence>
<dbReference type="RefSeq" id="XP_044379945.1">
    <property type="nucleotide sequence ID" value="XM_044524010.1"/>
</dbReference>
<dbReference type="Gramene" id="TraesJAG5A03G02605110.1">
    <property type="protein sequence ID" value="TraesJAG5A03G02605110.1"/>
    <property type="gene ID" value="TraesJAG5A03G02605110"/>
</dbReference>
<organism evidence="3">
    <name type="scientific">Triticum aestivum</name>
    <name type="common">Wheat</name>
    <dbReference type="NCBI Taxonomy" id="4565"/>
    <lineage>
        <taxon>Eukaryota</taxon>
        <taxon>Viridiplantae</taxon>
        <taxon>Streptophyta</taxon>
        <taxon>Embryophyta</taxon>
        <taxon>Tracheophyta</taxon>
        <taxon>Spermatophyta</taxon>
        <taxon>Magnoliopsida</taxon>
        <taxon>Liliopsida</taxon>
        <taxon>Poales</taxon>
        <taxon>Poaceae</taxon>
        <taxon>BOP clade</taxon>
        <taxon>Pooideae</taxon>
        <taxon>Triticodae</taxon>
        <taxon>Triticeae</taxon>
        <taxon>Triticinae</taxon>
        <taxon>Triticum</taxon>
    </lineage>
</organism>
<dbReference type="SMR" id="A0A3B6KEW3"/>
<dbReference type="OrthoDB" id="843225at2759"/>
<evidence type="ECO:0000256" key="1">
    <source>
        <dbReference type="SAM" id="MobiDB-lite"/>
    </source>
</evidence>
<evidence type="ECO:0000313" key="4">
    <source>
        <dbReference type="Proteomes" id="UP000019116"/>
    </source>
</evidence>
<dbReference type="Gramene" id="TraesCLE_scaffold_003847_01G000100.1">
    <property type="protein sequence ID" value="TraesCLE_scaffold_003847_01G000100.1"/>
    <property type="gene ID" value="TraesCLE_scaffold_003847_01G000100"/>
</dbReference>
<accession>A0A3B6KEW3</accession>
<dbReference type="CDD" id="cd23659">
    <property type="entry name" value="USP_At3g01520-like"/>
    <property type="match status" value="1"/>
</dbReference>
<protein>
    <recommendedName>
        <fullName evidence="2">UspA domain-containing protein</fullName>
    </recommendedName>
</protein>
<dbReference type="Gene3D" id="3.40.50.620">
    <property type="entry name" value="HUPs"/>
    <property type="match status" value="1"/>
</dbReference>
<feature type="region of interest" description="Disordered" evidence="1">
    <location>
        <begin position="7"/>
        <end position="31"/>
    </location>
</feature>
<gene>
    <name evidence="3" type="primary">LOC123102608</name>
</gene>
<dbReference type="Gramene" id="TraesLAC5A03G02557270.1">
    <property type="protein sequence ID" value="TraesLAC5A03G02557270.1"/>
    <property type="gene ID" value="TraesLAC5A03G02557270"/>
</dbReference>
<dbReference type="Gramene" id="TraesROB_scaffold_050768_01G000200.1">
    <property type="protein sequence ID" value="TraesROB_scaffold_050768_01G000200.1"/>
    <property type="gene ID" value="TraesROB_scaffold_050768_01G000200"/>
</dbReference>
<dbReference type="Gramene" id="TraesARI5A03G02644900.1">
    <property type="protein sequence ID" value="TraesARI5A03G02644900.1"/>
    <property type="gene ID" value="TraesARI5A03G02644900"/>
</dbReference>
<dbReference type="RefSeq" id="XP_044379944.1">
    <property type="nucleotide sequence ID" value="XM_044524009.1"/>
</dbReference>
<dbReference type="Gramene" id="TraesPARA_EIv1.0_1604250.2">
    <property type="protein sequence ID" value="TraesPARA_EIv1.0_1604250.2.CDS"/>
    <property type="gene ID" value="TraesPARA_EIv1.0_1604250"/>
</dbReference>
<dbReference type="Gramene" id="TraesSTA5A03G02594080.1">
    <property type="protein sequence ID" value="TraesSTA5A03G02594080.1"/>
    <property type="gene ID" value="TraesSTA5A03G02594080"/>
</dbReference>
<dbReference type="Pfam" id="PF00582">
    <property type="entry name" value="Usp"/>
    <property type="match status" value="1"/>
</dbReference>
<dbReference type="GeneID" id="123102608"/>
<dbReference type="Gramene" id="TraesCAD_scaffold_003222_01G000200.1">
    <property type="protein sequence ID" value="TraesCAD_scaffold_003222_01G000200.1"/>
    <property type="gene ID" value="TraesCAD_scaffold_003222_01G000200"/>
</dbReference>
<dbReference type="Proteomes" id="UP000019116">
    <property type="component" value="Chromosome 5A"/>
</dbReference>
<dbReference type="OMA" id="FHALEWT"/>
<dbReference type="Gramene" id="TraesLDM5A03G02607340.1">
    <property type="protein sequence ID" value="TraesLDM5A03G02607340.1"/>
    <property type="gene ID" value="TraesLDM5A03G02607340"/>
</dbReference>
<dbReference type="PRINTS" id="PR01438">
    <property type="entry name" value="UNVRSLSTRESS"/>
</dbReference>
<dbReference type="Gramene" id="TraesWEE_scaffold_028427_01G000100.1">
    <property type="protein sequence ID" value="TraesWEE_scaffold_028427_01G000100.1"/>
    <property type="gene ID" value="TraesWEE_scaffold_028427_01G000100"/>
</dbReference>
<sequence>MAAEGEALMAAERAETSTAPAVATESGANGKAAASGKPAMVLGIDESEHSYYALEWTIHHFFAPGQPQQYHLIVVSAKPPAASVIGIAGIGMAELLPRVELDLKRASARVIDKAKEHCSHVADVSYEVKEGDARNVLCEAVERHHADMLVMGSHGYGAFKRAVLGSVSDYCTHNAHCTVMIVKKPKHHKKHEQLGFHRKEA</sequence>
<proteinExistence type="predicted"/>
<dbReference type="Gramene" id="TraesNOR5A03G02623590.1">
    <property type="protein sequence ID" value="TraesNOR5A03G02623590.1"/>
    <property type="gene ID" value="TraesNOR5A03G02623590"/>
</dbReference>
<dbReference type="EnsemblPlants" id="TraesCS5A02G092100.1">
    <property type="protein sequence ID" value="TraesCS5A02G092100.1"/>
    <property type="gene ID" value="TraesCS5A02G092100"/>
</dbReference>
<dbReference type="STRING" id="4565.A0A3B6KEW3"/>
<dbReference type="InterPro" id="IPR006015">
    <property type="entry name" value="Universal_stress_UspA"/>
</dbReference>
<dbReference type="Gramene" id="TraesPARA_EIv1.0_1604250.1">
    <property type="protein sequence ID" value="TraesPARA_EIv1.0_1604250.1.CDS"/>
    <property type="gene ID" value="TraesPARA_EIv1.0_1604250"/>
</dbReference>
<dbReference type="Gramene" id="TraesMAC5A03G02601860.1">
    <property type="protein sequence ID" value="TraesMAC5A03G02601860.1"/>
    <property type="gene ID" value="TraesMAC5A03G02601860"/>
</dbReference>
<dbReference type="PANTHER" id="PTHR46553:SF23">
    <property type="entry name" value="PROTEIN FB19, PUTATIVE, EXPRESSED-RELATED"/>
    <property type="match status" value="1"/>
</dbReference>
<dbReference type="SUPFAM" id="SSF52402">
    <property type="entry name" value="Adenine nucleotide alpha hydrolases-like"/>
    <property type="match status" value="1"/>
</dbReference>
<reference evidence="3" key="2">
    <citation type="submission" date="2018-10" db="UniProtKB">
        <authorList>
            <consortium name="EnsemblPlants"/>
        </authorList>
    </citation>
    <scope>IDENTIFICATION</scope>
</reference>
<reference evidence="3" key="1">
    <citation type="submission" date="2018-08" db="EMBL/GenBank/DDBJ databases">
        <authorList>
            <person name="Rossello M."/>
        </authorList>
    </citation>
    <scope>NUCLEOTIDE SEQUENCE [LARGE SCALE GENOMIC DNA]</scope>
    <source>
        <strain evidence="3">cv. Chinese Spring</strain>
    </source>
</reference>
<dbReference type="AlphaFoldDB" id="A0A3B6KEW3"/>
<dbReference type="Gramene" id="TraesCS5A03G0234800.1">
    <property type="protein sequence ID" value="TraesCS5A03G0234800.1.CDS"/>
    <property type="gene ID" value="TraesCS5A03G0234800"/>
</dbReference>
<dbReference type="InterPro" id="IPR014729">
    <property type="entry name" value="Rossmann-like_a/b/a_fold"/>
</dbReference>
<dbReference type="PANTHER" id="PTHR46553">
    <property type="entry name" value="ADENINE NUCLEOTIDE ALPHA HYDROLASES-LIKE SUPERFAMILY PROTEIN"/>
    <property type="match status" value="1"/>
</dbReference>
<dbReference type="InterPro" id="IPR006016">
    <property type="entry name" value="UspA"/>
</dbReference>
<dbReference type="Gramene" id="TraesCS5A02G092100.1">
    <property type="protein sequence ID" value="TraesCS5A02G092100.1"/>
    <property type="gene ID" value="TraesCS5A02G092100"/>
</dbReference>